<reference evidence="3" key="1">
    <citation type="journal article" date="2019" name="Int. J. Syst. Evol. Microbiol.">
        <title>The Global Catalogue of Microorganisms (GCM) 10K type strain sequencing project: providing services to taxonomists for standard genome sequencing and annotation.</title>
        <authorList>
            <consortium name="The Broad Institute Genomics Platform"/>
            <consortium name="The Broad Institute Genome Sequencing Center for Infectious Disease"/>
            <person name="Wu L."/>
            <person name="Ma J."/>
        </authorList>
    </citation>
    <scope>NUCLEOTIDE SEQUENCE [LARGE SCALE GENOMIC DNA]</scope>
    <source>
        <strain evidence="3">CCM 7043</strain>
    </source>
</reference>
<evidence type="ECO:0000313" key="2">
    <source>
        <dbReference type="EMBL" id="MFD1519070.1"/>
    </source>
</evidence>
<dbReference type="InterPro" id="IPR029058">
    <property type="entry name" value="AB_hydrolase_fold"/>
</dbReference>
<evidence type="ECO:0000313" key="3">
    <source>
        <dbReference type="Proteomes" id="UP001597114"/>
    </source>
</evidence>
<dbReference type="GO" id="GO:0016787">
    <property type="term" value="F:hydrolase activity"/>
    <property type="evidence" value="ECO:0007669"/>
    <property type="project" value="UniProtKB-KW"/>
</dbReference>
<dbReference type="RefSeq" id="WP_344718514.1">
    <property type="nucleotide sequence ID" value="NZ_BAAAUS010000001.1"/>
</dbReference>
<sequence length="277" mass="30148">MNATFMTNDGVRLSYTDHGTGAPVVFVHSWQGNSLLWGPVAEQLAGYRRVLYDQRGHGASDDPVAGWHLHRLAFDLHELLDHLALDDVTLIGHSMGCSVIWAYLELFGPARVHKLALVDHTPLMIHETGADEDSSAGRISALSEEQISGIVQGIANPATREHMLAEFLSGLFHPDFPEDRKREVIAGALRVDGAFSSALFNDFAHQDWRRQVLQIEQPTLVIAGGASLVPLAAQQWVAANVPDARLEIVDGADGGSHMLVIEADKQVAELLATFLAD</sequence>
<dbReference type="InterPro" id="IPR050266">
    <property type="entry name" value="AB_hydrolase_sf"/>
</dbReference>
<dbReference type="Pfam" id="PF00561">
    <property type="entry name" value="Abhydrolase_1"/>
    <property type="match status" value="1"/>
</dbReference>
<keyword evidence="3" id="KW-1185">Reference proteome</keyword>
<gene>
    <name evidence="2" type="ORF">ACFSJD_16365</name>
</gene>
<dbReference type="EMBL" id="JBHUCO010000015">
    <property type="protein sequence ID" value="MFD1519070.1"/>
    <property type="molecule type" value="Genomic_DNA"/>
</dbReference>
<name>A0ABW4EXL5_9PSEU</name>
<organism evidence="2 3">
    <name type="scientific">Pseudonocardia yunnanensis</name>
    <dbReference type="NCBI Taxonomy" id="58107"/>
    <lineage>
        <taxon>Bacteria</taxon>
        <taxon>Bacillati</taxon>
        <taxon>Actinomycetota</taxon>
        <taxon>Actinomycetes</taxon>
        <taxon>Pseudonocardiales</taxon>
        <taxon>Pseudonocardiaceae</taxon>
        <taxon>Pseudonocardia</taxon>
    </lineage>
</organism>
<evidence type="ECO:0000259" key="1">
    <source>
        <dbReference type="Pfam" id="PF00561"/>
    </source>
</evidence>
<protein>
    <submittedName>
        <fullName evidence="2">Alpha/beta fold hydrolase</fullName>
    </submittedName>
</protein>
<dbReference type="Gene3D" id="3.40.50.1820">
    <property type="entry name" value="alpha/beta hydrolase"/>
    <property type="match status" value="1"/>
</dbReference>
<comment type="caution">
    <text evidence="2">The sequence shown here is derived from an EMBL/GenBank/DDBJ whole genome shotgun (WGS) entry which is preliminary data.</text>
</comment>
<dbReference type="Proteomes" id="UP001597114">
    <property type="component" value="Unassembled WGS sequence"/>
</dbReference>
<dbReference type="SUPFAM" id="SSF53474">
    <property type="entry name" value="alpha/beta-Hydrolases"/>
    <property type="match status" value="1"/>
</dbReference>
<keyword evidence="2" id="KW-0378">Hydrolase</keyword>
<dbReference type="PANTHER" id="PTHR43798">
    <property type="entry name" value="MONOACYLGLYCEROL LIPASE"/>
    <property type="match status" value="1"/>
</dbReference>
<accession>A0ABW4EXL5</accession>
<proteinExistence type="predicted"/>
<feature type="domain" description="AB hydrolase-1" evidence="1">
    <location>
        <begin position="23"/>
        <end position="251"/>
    </location>
</feature>
<dbReference type="InterPro" id="IPR000073">
    <property type="entry name" value="AB_hydrolase_1"/>
</dbReference>